<sequence>MGKPSKGKKSEKLGKGKVTPVQIAFIVDQYLCDNNYLVTHSLFRTEALSFIAKLPIREASKSLLSMMNTYNAGGSPVSVPSVVALKPMLMATPSHPPDGSAAGIILSLPLCLFALCLKNCLNELRNLVKVACLVRLHDLNS</sequence>
<dbReference type="OrthoDB" id="1939654at2759"/>
<keyword evidence="2" id="KW-1185">Reference proteome</keyword>
<accession>A0A5N5HKL9</accession>
<dbReference type="PANTHER" id="PTHR35117:SF1">
    <property type="entry name" value="MYOSIN-M HEAVY PROTEIN"/>
    <property type="match status" value="1"/>
</dbReference>
<reference evidence="1 2" key="1">
    <citation type="submission" date="2019-09" db="EMBL/GenBank/DDBJ databases">
        <authorList>
            <person name="Ou C."/>
        </authorList>
    </citation>
    <scope>NUCLEOTIDE SEQUENCE [LARGE SCALE GENOMIC DNA]</scope>
    <source>
        <strain evidence="1">S2</strain>
        <tissue evidence="1">Leaf</tissue>
    </source>
</reference>
<comment type="caution">
    <text evidence="1">The sequence shown here is derived from an EMBL/GenBank/DDBJ whole genome shotgun (WGS) entry which is preliminary data.</text>
</comment>
<evidence type="ECO:0008006" key="3">
    <source>
        <dbReference type="Google" id="ProtNLM"/>
    </source>
</evidence>
<dbReference type="AlphaFoldDB" id="A0A5N5HKL9"/>
<evidence type="ECO:0000313" key="2">
    <source>
        <dbReference type="Proteomes" id="UP000327157"/>
    </source>
</evidence>
<name>A0A5N5HKL9_9ROSA</name>
<gene>
    <name evidence="1" type="ORF">D8674_041480</name>
</gene>
<dbReference type="EMBL" id="SMOL01000173">
    <property type="protein sequence ID" value="KAB2623814.1"/>
    <property type="molecule type" value="Genomic_DNA"/>
</dbReference>
<organism evidence="1 2">
    <name type="scientific">Pyrus ussuriensis x Pyrus communis</name>
    <dbReference type="NCBI Taxonomy" id="2448454"/>
    <lineage>
        <taxon>Eukaryota</taxon>
        <taxon>Viridiplantae</taxon>
        <taxon>Streptophyta</taxon>
        <taxon>Embryophyta</taxon>
        <taxon>Tracheophyta</taxon>
        <taxon>Spermatophyta</taxon>
        <taxon>Magnoliopsida</taxon>
        <taxon>eudicotyledons</taxon>
        <taxon>Gunneridae</taxon>
        <taxon>Pentapetalae</taxon>
        <taxon>rosids</taxon>
        <taxon>fabids</taxon>
        <taxon>Rosales</taxon>
        <taxon>Rosaceae</taxon>
        <taxon>Amygdaloideae</taxon>
        <taxon>Maleae</taxon>
        <taxon>Pyrus</taxon>
    </lineage>
</organism>
<protein>
    <recommendedName>
        <fullName evidence="3">LisH domain-containing protein</fullName>
    </recommendedName>
</protein>
<proteinExistence type="predicted"/>
<reference evidence="1 2" key="2">
    <citation type="submission" date="2019-11" db="EMBL/GenBank/DDBJ databases">
        <title>A de novo genome assembly of a pear dwarfing rootstock.</title>
        <authorList>
            <person name="Wang F."/>
            <person name="Wang J."/>
            <person name="Li S."/>
            <person name="Zhang Y."/>
            <person name="Fang M."/>
            <person name="Ma L."/>
            <person name="Zhao Y."/>
            <person name="Jiang S."/>
        </authorList>
    </citation>
    <scope>NUCLEOTIDE SEQUENCE [LARGE SCALE GENOMIC DNA]</scope>
    <source>
        <strain evidence="1">S2</strain>
        <tissue evidence="1">Leaf</tissue>
    </source>
</reference>
<dbReference type="PANTHER" id="PTHR35117">
    <property type="entry name" value="MYOSIN-M HEAVY PROTEIN"/>
    <property type="match status" value="1"/>
</dbReference>
<dbReference type="Proteomes" id="UP000327157">
    <property type="component" value="Unassembled WGS sequence"/>
</dbReference>
<evidence type="ECO:0000313" key="1">
    <source>
        <dbReference type="EMBL" id="KAB2623814.1"/>
    </source>
</evidence>